<accession>A0ABP0PT90</accession>
<dbReference type="InterPro" id="IPR037151">
    <property type="entry name" value="AlkB-like_sf"/>
</dbReference>
<sequence length="332" mass="36971">MCRAPQPPRTWTAAVLTAVLMSKSGMTHSGFLWRQAFSRSPAVQMRVRERARVNTDVSLESPLDNALKSPWFPQRKPLPERLVRLGHCLQVPALGSPKQDHQLAHLLLADIQNEGKHLRMHRSKRHQQIWGEHLKGSKTFTAVVARLVSLFGMSMVDCWVNVYRNGLEEKSPHHDNYKDRAPRPSVTLGLSLGSPRDMLFKDRWSGEEFRVEQRNGDVFAFDTCFNNQFTHAIPSSREDGSGLRLSIIVWATAGQSLAVPQVIRKGPGRLTSTRRFSSGRSGEVVGLGLGGWSVVGLQRTRRRPVSAPAQLVRPCRLPRGQGVGCPTTGVAL</sequence>
<protein>
    <recommendedName>
        <fullName evidence="1">Fe2OG dioxygenase domain-containing protein</fullName>
    </recommendedName>
</protein>
<dbReference type="PANTHER" id="PTHR42256">
    <property type="entry name" value="OXOGLUTARATE/IRON-DEPENDENT DIOXYGENASE"/>
    <property type="match status" value="1"/>
</dbReference>
<dbReference type="Gene3D" id="2.60.120.590">
    <property type="entry name" value="Alpha-ketoglutarate-dependent dioxygenase AlkB-like"/>
    <property type="match status" value="1"/>
</dbReference>
<evidence type="ECO:0000313" key="3">
    <source>
        <dbReference type="Proteomes" id="UP001642484"/>
    </source>
</evidence>
<keyword evidence="3" id="KW-1185">Reference proteome</keyword>
<dbReference type="PROSITE" id="PS51471">
    <property type="entry name" value="FE2OG_OXY"/>
    <property type="match status" value="1"/>
</dbReference>
<organism evidence="2 3">
    <name type="scientific">Durusdinium trenchii</name>
    <dbReference type="NCBI Taxonomy" id="1381693"/>
    <lineage>
        <taxon>Eukaryota</taxon>
        <taxon>Sar</taxon>
        <taxon>Alveolata</taxon>
        <taxon>Dinophyceae</taxon>
        <taxon>Suessiales</taxon>
        <taxon>Symbiodiniaceae</taxon>
        <taxon>Durusdinium</taxon>
    </lineage>
</organism>
<dbReference type="Pfam" id="PF13532">
    <property type="entry name" value="2OG-FeII_Oxy_2"/>
    <property type="match status" value="1"/>
</dbReference>
<dbReference type="Proteomes" id="UP001642484">
    <property type="component" value="Unassembled WGS sequence"/>
</dbReference>
<dbReference type="SUPFAM" id="SSF51197">
    <property type="entry name" value="Clavaminate synthase-like"/>
    <property type="match status" value="1"/>
</dbReference>
<feature type="domain" description="Fe2OG dioxygenase" evidence="1">
    <location>
        <begin position="149"/>
        <end position="253"/>
    </location>
</feature>
<dbReference type="EMBL" id="CAXAMN010023585">
    <property type="protein sequence ID" value="CAK9078832.1"/>
    <property type="molecule type" value="Genomic_DNA"/>
</dbReference>
<proteinExistence type="predicted"/>
<dbReference type="InterPro" id="IPR027450">
    <property type="entry name" value="AlkB-like"/>
</dbReference>
<reference evidence="2 3" key="1">
    <citation type="submission" date="2024-02" db="EMBL/GenBank/DDBJ databases">
        <authorList>
            <person name="Chen Y."/>
            <person name="Shah S."/>
            <person name="Dougan E. K."/>
            <person name="Thang M."/>
            <person name="Chan C."/>
        </authorList>
    </citation>
    <scope>NUCLEOTIDE SEQUENCE [LARGE SCALE GENOMIC DNA]</scope>
</reference>
<comment type="caution">
    <text evidence="2">The sequence shown here is derived from an EMBL/GenBank/DDBJ whole genome shotgun (WGS) entry which is preliminary data.</text>
</comment>
<gene>
    <name evidence="2" type="ORF">CCMP2556_LOCUS38866</name>
</gene>
<dbReference type="InterPro" id="IPR005123">
    <property type="entry name" value="Oxoglu/Fe-dep_dioxygenase_dom"/>
</dbReference>
<evidence type="ECO:0000259" key="1">
    <source>
        <dbReference type="PROSITE" id="PS51471"/>
    </source>
</evidence>
<name>A0ABP0PT90_9DINO</name>
<evidence type="ECO:0000313" key="2">
    <source>
        <dbReference type="EMBL" id="CAK9078832.1"/>
    </source>
</evidence>
<dbReference type="PANTHER" id="PTHR42256:SF1">
    <property type="entry name" value="FE2OG DIOXYGENASE DOMAIN-CONTAINING PROTEIN"/>
    <property type="match status" value="1"/>
</dbReference>